<reference evidence="3" key="1">
    <citation type="journal article" date="2019" name="Int. J. Syst. Evol. Microbiol.">
        <title>The Global Catalogue of Microorganisms (GCM) 10K type strain sequencing project: providing services to taxonomists for standard genome sequencing and annotation.</title>
        <authorList>
            <consortium name="The Broad Institute Genomics Platform"/>
            <consortium name="The Broad Institute Genome Sequencing Center for Infectious Disease"/>
            <person name="Wu L."/>
            <person name="Ma J."/>
        </authorList>
    </citation>
    <scope>NUCLEOTIDE SEQUENCE [LARGE SCALE GENOMIC DNA]</scope>
    <source>
        <strain evidence="3">CCUG 49339</strain>
    </source>
</reference>
<name>A0ABW4LPT1_9BACI</name>
<keyword evidence="3" id="KW-1185">Reference proteome</keyword>
<organism evidence="2 3">
    <name type="scientific">Bacillus salitolerans</name>
    <dbReference type="NCBI Taxonomy" id="1437434"/>
    <lineage>
        <taxon>Bacteria</taxon>
        <taxon>Bacillati</taxon>
        <taxon>Bacillota</taxon>
        <taxon>Bacilli</taxon>
        <taxon>Bacillales</taxon>
        <taxon>Bacillaceae</taxon>
        <taxon>Bacillus</taxon>
    </lineage>
</organism>
<sequence length="500" mass="59678">MNIAILHNKQINIEEQRLIYEEDGFDRSAIKEKLENDYRTFSKKQAFHCLCCNSPVEMVLPMERTFYFRHWDQSECSYSENYRKYERKIGTHEVPKKHALGKTIIRTILEGQAKPLHINIEEGYHYKSTLSIVPDYIITHSNGETWAIDYLTGLRSNPAYSKNVSQRKNIYTQNGFKPIFFIDEDWLAYKPGHLFTTLVTSEVSASRTSAHDLHWKRYIEGLPKELSEHFFLLKENFHTDTTSLTYLNPTKREAVIIRLLQQDFKNARLLTAPIRIPIERALTIELEEMEFKLYGENETQLQMDTTEHIRYLVRQEQIEAAEREKNEKLEEARRKEREEIRQKNEEAYRDYLETKRDRLSQSSKSLEETQEERYKQIQEMEDRVERQWGTPGRRSNASKVETYETAEEKLKRIKREKMKERILHHHVEGESYIKGSPLVWKELVLTHFNKIKRKEMTFQELITLLKKNGIEFAQNESLVHYPLKSYLHYIAKETKSELEI</sequence>
<feature type="region of interest" description="Disordered" evidence="1">
    <location>
        <begin position="351"/>
        <end position="371"/>
    </location>
</feature>
<evidence type="ECO:0000256" key="1">
    <source>
        <dbReference type="SAM" id="MobiDB-lite"/>
    </source>
</evidence>
<dbReference type="Proteomes" id="UP001597214">
    <property type="component" value="Unassembled WGS sequence"/>
</dbReference>
<protein>
    <recommendedName>
        <fullName evidence="4">Competence protein CoiA-like family protein</fullName>
    </recommendedName>
</protein>
<gene>
    <name evidence="2" type="ORF">ACFSCX_05955</name>
</gene>
<dbReference type="EMBL" id="JBHUEM010000005">
    <property type="protein sequence ID" value="MFD1736105.1"/>
    <property type="molecule type" value="Genomic_DNA"/>
</dbReference>
<accession>A0ABW4LPT1</accession>
<comment type="caution">
    <text evidence="2">The sequence shown here is derived from an EMBL/GenBank/DDBJ whole genome shotgun (WGS) entry which is preliminary data.</text>
</comment>
<evidence type="ECO:0000313" key="2">
    <source>
        <dbReference type="EMBL" id="MFD1736105.1"/>
    </source>
</evidence>
<evidence type="ECO:0008006" key="4">
    <source>
        <dbReference type="Google" id="ProtNLM"/>
    </source>
</evidence>
<proteinExistence type="predicted"/>
<evidence type="ECO:0000313" key="3">
    <source>
        <dbReference type="Proteomes" id="UP001597214"/>
    </source>
</evidence>
<dbReference type="RefSeq" id="WP_377927250.1">
    <property type="nucleotide sequence ID" value="NZ_JBHUEM010000005.1"/>
</dbReference>